<feature type="transmembrane region" description="Helical" evidence="1">
    <location>
        <begin position="406"/>
        <end position="431"/>
    </location>
</feature>
<feature type="transmembrane region" description="Helical" evidence="1">
    <location>
        <begin position="51"/>
        <end position="73"/>
    </location>
</feature>
<dbReference type="AlphaFoldDB" id="A0A5B8TIX7"/>
<feature type="transmembrane region" description="Helical" evidence="1">
    <location>
        <begin position="437"/>
        <end position="453"/>
    </location>
</feature>
<protein>
    <recommendedName>
        <fullName evidence="4">O-antigen polymerase</fullName>
    </recommendedName>
</protein>
<dbReference type="RefSeq" id="WP_146990670.1">
    <property type="nucleotide sequence ID" value="NZ_CP042392.1"/>
</dbReference>
<dbReference type="Proteomes" id="UP000321772">
    <property type="component" value="Chromosome"/>
</dbReference>
<name>A0A5B8TIX7_9LACO</name>
<feature type="transmembrane region" description="Helical" evidence="1">
    <location>
        <begin position="309"/>
        <end position="331"/>
    </location>
</feature>
<keyword evidence="1" id="KW-0472">Membrane</keyword>
<dbReference type="EMBL" id="CP042392">
    <property type="protein sequence ID" value="QEA54180.1"/>
    <property type="molecule type" value="Genomic_DNA"/>
</dbReference>
<evidence type="ECO:0000256" key="1">
    <source>
        <dbReference type="SAM" id="Phobius"/>
    </source>
</evidence>
<feature type="transmembrane region" description="Helical" evidence="1">
    <location>
        <begin position="231"/>
        <end position="259"/>
    </location>
</feature>
<feature type="transmembrane region" description="Helical" evidence="1">
    <location>
        <begin position="15"/>
        <end position="39"/>
    </location>
</feature>
<accession>A0A5B8TIX7</accession>
<evidence type="ECO:0008006" key="4">
    <source>
        <dbReference type="Google" id="ProtNLM"/>
    </source>
</evidence>
<feature type="transmembrane region" description="Helical" evidence="1">
    <location>
        <begin position="271"/>
        <end position="288"/>
    </location>
</feature>
<gene>
    <name evidence="2" type="ORF">FGL77_13340</name>
</gene>
<proteinExistence type="predicted"/>
<feature type="transmembrane region" description="Helical" evidence="1">
    <location>
        <begin position="93"/>
        <end position="112"/>
    </location>
</feature>
<reference evidence="2 3" key="1">
    <citation type="submission" date="2019-06" db="EMBL/GenBank/DDBJ databases">
        <title>Genome analyses of bacteria isolated from kimchi.</title>
        <authorList>
            <person name="Lee S."/>
            <person name="Ahn S."/>
            <person name="Roh S."/>
        </authorList>
    </citation>
    <scope>NUCLEOTIDE SEQUENCE [LARGE SCALE GENOMIC DNA]</scope>
    <source>
        <strain evidence="2 3">CBA3616</strain>
    </source>
</reference>
<evidence type="ECO:0000313" key="2">
    <source>
        <dbReference type="EMBL" id="QEA54180.1"/>
    </source>
</evidence>
<organism evidence="2 3">
    <name type="scientific">Loigolactobacillus coryniformis</name>
    <dbReference type="NCBI Taxonomy" id="1610"/>
    <lineage>
        <taxon>Bacteria</taxon>
        <taxon>Bacillati</taxon>
        <taxon>Bacillota</taxon>
        <taxon>Bacilli</taxon>
        <taxon>Lactobacillales</taxon>
        <taxon>Lactobacillaceae</taxon>
        <taxon>Loigolactobacillus</taxon>
    </lineage>
</organism>
<keyword evidence="1" id="KW-0812">Transmembrane</keyword>
<feature type="transmembrane region" description="Helical" evidence="1">
    <location>
        <begin position="124"/>
        <end position="145"/>
    </location>
</feature>
<feature type="transmembrane region" description="Helical" evidence="1">
    <location>
        <begin position="365"/>
        <end position="385"/>
    </location>
</feature>
<feature type="transmembrane region" description="Helical" evidence="1">
    <location>
        <begin position="192"/>
        <end position="211"/>
    </location>
</feature>
<keyword evidence="1" id="KW-1133">Transmembrane helix</keyword>
<sequence>MQALMLPITMLTKQFFWFLPGNFSELPTLIFLGWLVYYFGLKKEPLEKIKINNVVLLFLLIANLVQLLTMSYFQTKVARMPMTATASPGVFHAWLNFTAIELGIVLIYYVVFFNIKTDRHINDFFKVVIVTLIVYLIVILLPQVVASRFGFIDGWVNLVGRLFEQRWPGRNFYAAGSYVTTLRRVNGLAPEAGYLAAQLGIVFIPPLLAALKNRYDYFSSADQPMRKYWYLLGMILVTLLFAKTSTGIVVIGLVLFLLFITGTAAQRKRYLVSYAILVVIGGIGYLLIPSLRDLFNQYIFQKSGTSNRIGGTLGLLATFVHYPLTGVGNSFTNYFLLKFVPFDTRYNAEYFAVYSASGYPVLSNAAGWLAQYGLIVVVPVIIYLYRKIKVAFQIKKQLHNLNDAQALLYKTVIDSFFYSLIMYFILSVLIFTWSENYYFVMFFFYIVVINRIQKRYLLND</sequence>
<evidence type="ECO:0000313" key="3">
    <source>
        <dbReference type="Proteomes" id="UP000321772"/>
    </source>
</evidence>